<gene>
    <name evidence="1" type="ORF">MLD38_015111</name>
</gene>
<comment type="caution">
    <text evidence="1">The sequence shown here is derived from an EMBL/GenBank/DDBJ whole genome shotgun (WGS) entry which is preliminary data.</text>
</comment>
<evidence type="ECO:0000313" key="1">
    <source>
        <dbReference type="EMBL" id="KAI4377498.1"/>
    </source>
</evidence>
<reference evidence="2" key="1">
    <citation type="journal article" date="2023" name="Front. Plant Sci.">
        <title>Chromosomal-level genome assembly of Melastoma candidum provides insights into trichome evolution.</title>
        <authorList>
            <person name="Zhong Y."/>
            <person name="Wu W."/>
            <person name="Sun C."/>
            <person name="Zou P."/>
            <person name="Liu Y."/>
            <person name="Dai S."/>
            <person name="Zhou R."/>
        </authorList>
    </citation>
    <scope>NUCLEOTIDE SEQUENCE [LARGE SCALE GENOMIC DNA]</scope>
</reference>
<dbReference type="EMBL" id="CM042883">
    <property type="protein sequence ID" value="KAI4377498.1"/>
    <property type="molecule type" value="Genomic_DNA"/>
</dbReference>
<evidence type="ECO:0000313" key="2">
    <source>
        <dbReference type="Proteomes" id="UP001057402"/>
    </source>
</evidence>
<proteinExistence type="predicted"/>
<accession>A0ACB9RG74</accession>
<keyword evidence="2" id="KW-1185">Reference proteome</keyword>
<dbReference type="Proteomes" id="UP001057402">
    <property type="component" value="Chromosome 4"/>
</dbReference>
<sequence>MALPEFKVFEEKGIHKPEPLLAFALSCGMYSSPAVRFFTPENVTMLLRQSLQQYVQASIGMNSKGKIIMPKLLYIYALPADQASVIRECASRNKWKKLLGARCFTVQPFCSRFCYHFVPDHGFSSSRPS</sequence>
<protein>
    <submittedName>
        <fullName evidence="1">Uncharacterized protein</fullName>
    </submittedName>
</protein>
<organism evidence="1 2">
    <name type="scientific">Melastoma candidum</name>
    <dbReference type="NCBI Taxonomy" id="119954"/>
    <lineage>
        <taxon>Eukaryota</taxon>
        <taxon>Viridiplantae</taxon>
        <taxon>Streptophyta</taxon>
        <taxon>Embryophyta</taxon>
        <taxon>Tracheophyta</taxon>
        <taxon>Spermatophyta</taxon>
        <taxon>Magnoliopsida</taxon>
        <taxon>eudicotyledons</taxon>
        <taxon>Gunneridae</taxon>
        <taxon>Pentapetalae</taxon>
        <taxon>rosids</taxon>
        <taxon>malvids</taxon>
        <taxon>Myrtales</taxon>
        <taxon>Melastomataceae</taxon>
        <taxon>Melastomatoideae</taxon>
        <taxon>Melastomateae</taxon>
        <taxon>Melastoma</taxon>
    </lineage>
</organism>
<name>A0ACB9RG74_9MYRT</name>